<dbReference type="Pfam" id="PF03466">
    <property type="entry name" value="LysR_substrate"/>
    <property type="match status" value="1"/>
</dbReference>
<accession>A0AAI9DAI3</accession>
<dbReference type="InterPro" id="IPR036390">
    <property type="entry name" value="WH_DNA-bd_sf"/>
</dbReference>
<reference evidence="6" key="1">
    <citation type="submission" date="2024-02" db="EMBL/GenBank/DDBJ databases">
        <authorList>
            <consortium name="Clinical and Environmental Microbiology Branch: Whole genome sequencing antimicrobial resistance pathogens in the healthcare setting"/>
        </authorList>
    </citation>
    <scope>NUCLEOTIDE SEQUENCE</scope>
    <source>
        <strain evidence="6">2021GO-0154</strain>
    </source>
</reference>
<evidence type="ECO:0000256" key="2">
    <source>
        <dbReference type="ARBA" id="ARBA00023015"/>
    </source>
</evidence>
<comment type="caution">
    <text evidence="6">The sequence shown here is derived from an EMBL/GenBank/DDBJ whole genome shotgun (WGS) entry which is preliminary data.</text>
</comment>
<keyword evidence="4" id="KW-0804">Transcription</keyword>
<keyword evidence="2" id="KW-0805">Transcription regulation</keyword>
<dbReference type="InterPro" id="IPR005119">
    <property type="entry name" value="LysR_subst-bd"/>
</dbReference>
<dbReference type="AlphaFoldDB" id="A0AAI9DAI3"/>
<gene>
    <name evidence="6" type="ORF">RG298_001359</name>
</gene>
<dbReference type="GO" id="GO:0032993">
    <property type="term" value="C:protein-DNA complex"/>
    <property type="evidence" value="ECO:0007669"/>
    <property type="project" value="TreeGrafter"/>
</dbReference>
<dbReference type="InterPro" id="IPR036388">
    <property type="entry name" value="WH-like_DNA-bd_sf"/>
</dbReference>
<dbReference type="PANTHER" id="PTHR30346">
    <property type="entry name" value="TRANSCRIPTIONAL DUAL REGULATOR HCAR-RELATED"/>
    <property type="match status" value="1"/>
</dbReference>
<dbReference type="PRINTS" id="PR00039">
    <property type="entry name" value="HTHLYSR"/>
</dbReference>
<organism evidence="6">
    <name type="scientific">Providencia stuartii</name>
    <dbReference type="NCBI Taxonomy" id="588"/>
    <lineage>
        <taxon>Bacteria</taxon>
        <taxon>Pseudomonadati</taxon>
        <taxon>Pseudomonadota</taxon>
        <taxon>Gammaproteobacteria</taxon>
        <taxon>Enterobacterales</taxon>
        <taxon>Morganellaceae</taxon>
        <taxon>Providencia</taxon>
    </lineage>
</organism>
<evidence type="ECO:0000259" key="5">
    <source>
        <dbReference type="PROSITE" id="PS50931"/>
    </source>
</evidence>
<dbReference type="InterPro" id="IPR000847">
    <property type="entry name" value="LysR_HTH_N"/>
</dbReference>
<evidence type="ECO:0000313" key="6">
    <source>
        <dbReference type="EMBL" id="EMJ5133667.1"/>
    </source>
</evidence>
<name>A0AAI9DAI3_PROST</name>
<dbReference type="PROSITE" id="PS50931">
    <property type="entry name" value="HTH_LYSR"/>
    <property type="match status" value="1"/>
</dbReference>
<keyword evidence="3" id="KW-0238">DNA-binding</keyword>
<dbReference type="Pfam" id="PF00126">
    <property type="entry name" value="HTH_1"/>
    <property type="match status" value="1"/>
</dbReference>
<dbReference type="Gene3D" id="3.40.190.10">
    <property type="entry name" value="Periplasmic binding protein-like II"/>
    <property type="match status" value="2"/>
</dbReference>
<evidence type="ECO:0000256" key="1">
    <source>
        <dbReference type="ARBA" id="ARBA00009437"/>
    </source>
</evidence>
<sequence>MDSRLLRAFVILAETANYHAAASLLHITQPALTKQIKLLEQQLSVVLFERGRHGAHLTNSGRTLLPLAQQVLSRTEKLLHKAIELNTQLPTSLSVGFGISAFHEASFFVAHLREHLPQITISLDDMPSETMIQKLENRQLQIAFLRRPDKKIPSQFSIYPLKQETLALAISHSQWVDKPIEQLLTIHPYLALRKARGAGLSQQISQFLEHQQLSLKPAQESSDIQTIIALVAAGAGISLLPYSARHISHHDIHFIPLEDKPFSTWPIDVAWLSSHSAHLQHIITTLLEETVHHFNQGSPV</sequence>
<proteinExistence type="inferred from homology"/>
<feature type="domain" description="HTH lysR-type" evidence="5">
    <location>
        <begin position="1"/>
        <end position="58"/>
    </location>
</feature>
<dbReference type="Gene3D" id="1.10.10.10">
    <property type="entry name" value="Winged helix-like DNA-binding domain superfamily/Winged helix DNA-binding domain"/>
    <property type="match status" value="1"/>
</dbReference>
<evidence type="ECO:0000256" key="4">
    <source>
        <dbReference type="ARBA" id="ARBA00023163"/>
    </source>
</evidence>
<dbReference type="CDD" id="cd08414">
    <property type="entry name" value="PBP2_LTTR_aromatics_like"/>
    <property type="match status" value="1"/>
</dbReference>
<protein>
    <submittedName>
        <fullName evidence="6">LysR family transcriptional regulator</fullName>
    </submittedName>
</protein>
<dbReference type="SUPFAM" id="SSF46785">
    <property type="entry name" value="Winged helix' DNA-binding domain"/>
    <property type="match status" value="1"/>
</dbReference>
<dbReference type="PANTHER" id="PTHR30346:SF17">
    <property type="entry name" value="LYSR FAMILY TRANSCRIPTIONAL REGULATOR"/>
    <property type="match status" value="1"/>
</dbReference>
<dbReference type="GO" id="GO:0003677">
    <property type="term" value="F:DNA binding"/>
    <property type="evidence" value="ECO:0007669"/>
    <property type="project" value="UniProtKB-KW"/>
</dbReference>
<dbReference type="GO" id="GO:0003700">
    <property type="term" value="F:DNA-binding transcription factor activity"/>
    <property type="evidence" value="ECO:0007669"/>
    <property type="project" value="InterPro"/>
</dbReference>
<evidence type="ECO:0000256" key="3">
    <source>
        <dbReference type="ARBA" id="ARBA00023125"/>
    </source>
</evidence>
<dbReference type="EMBL" id="ABMABF030000004">
    <property type="protein sequence ID" value="EMJ5133667.1"/>
    <property type="molecule type" value="Genomic_DNA"/>
</dbReference>
<comment type="similarity">
    <text evidence="1">Belongs to the LysR transcriptional regulatory family.</text>
</comment>
<dbReference type="SUPFAM" id="SSF53850">
    <property type="entry name" value="Periplasmic binding protein-like II"/>
    <property type="match status" value="1"/>
</dbReference>